<feature type="chain" id="PRO_5006597002" evidence="4">
    <location>
        <begin position="29"/>
        <end position="931"/>
    </location>
</feature>
<dbReference type="STRING" id="84531.LA76x_4677"/>
<proteinExistence type="inferred from homology"/>
<keyword evidence="7" id="KW-0378">Hydrolase</keyword>
<protein>
    <submittedName>
        <fullName evidence="7">Putative zinc protease</fullName>
    </submittedName>
</protein>
<dbReference type="PATRIC" id="fig|84531.8.peg.4669"/>
<organism evidence="7 8">
    <name type="scientific">Lysobacter antibioticus</name>
    <dbReference type="NCBI Taxonomy" id="84531"/>
    <lineage>
        <taxon>Bacteria</taxon>
        <taxon>Pseudomonadati</taxon>
        <taxon>Pseudomonadota</taxon>
        <taxon>Gammaproteobacteria</taxon>
        <taxon>Lysobacterales</taxon>
        <taxon>Lysobacteraceae</taxon>
        <taxon>Lysobacter</taxon>
    </lineage>
</organism>
<evidence type="ECO:0000313" key="7">
    <source>
        <dbReference type="EMBL" id="ALN82780.1"/>
    </source>
</evidence>
<feature type="domain" description="Peptidase M16 C-terminal" evidence="6">
    <location>
        <begin position="670"/>
        <end position="853"/>
    </location>
</feature>
<dbReference type="AlphaFoldDB" id="A0A0S2FGZ2"/>
<evidence type="ECO:0000256" key="4">
    <source>
        <dbReference type="SAM" id="SignalP"/>
    </source>
</evidence>
<dbReference type="KEGG" id="lab:LA76x_4677"/>
<dbReference type="InterPro" id="IPR011249">
    <property type="entry name" value="Metalloenz_LuxS/M16"/>
</dbReference>
<dbReference type="PANTHER" id="PTHR11851:SF49">
    <property type="entry name" value="MITOCHONDRIAL-PROCESSING PEPTIDASE SUBUNIT ALPHA"/>
    <property type="match status" value="1"/>
</dbReference>
<evidence type="ECO:0000259" key="6">
    <source>
        <dbReference type="Pfam" id="PF05193"/>
    </source>
</evidence>
<dbReference type="InterPro" id="IPR007863">
    <property type="entry name" value="Peptidase_M16_C"/>
</dbReference>
<dbReference type="GO" id="GO:0004222">
    <property type="term" value="F:metalloendopeptidase activity"/>
    <property type="evidence" value="ECO:0007669"/>
    <property type="project" value="InterPro"/>
</dbReference>
<keyword evidence="4" id="KW-0732">Signal</keyword>
<sequence>MPQHRTRLAPLAASLGFALALALSTAQAESPQPPAGVSAGPCVEGICEYRLSNGLRVLLFPDASQPTVTVNLIYGVGSLQENYGETGMAHLLEHLLFKGTPRHRDIPAEMKKRGIGFNAETSLDRTNYFASFPANDATLDWLLGLEADRMLNSDIARKDLDSEMTVVRNEMESGENSPVAALMQRVRSTAYLWHHYGNSTIGARSDVENVPIERLQAYYRAWYRPDNATLVLAGRLDPAATLNAVARHFGPLAKPSEPMRKFYTLDPAQDGERDVTVRRVGDIRLLMAAYHVPAGTHADAAALGVLDEVLGHVPGGRLHKALVESGLAASVGGSSEQRQDPGLMSALAAVPKDGDATKAEQVLIAQLEQIERQPVTAEEVEAARQRLRNGFELAYTNVSGVAMGLSDAVVAGDWRLYFHYRDALEKVSADDVNRVARRYLTSSNRTFGRFVPTDAPQRVEIPAAPSAATVLQGYTGKSAIEAGEHFDPTPANIQARTETVTIDTGVGGGLKLALLPKKTRGATVTVSASFNFADLASLKNREVAGSIAGALLMRGSEGLSRQQIDERFEALKTSARISGSLQSARIDLTTRREQLGEALALAAKVLRTPTYPDKEFEQYRLQAITGLEASRQEPGSIAGIAMALHFDPWPAGHPLHAMDLDESLAAIKALKVDDVRAYHRDLYGSAEGQISVVGDFDPIALKQQLRSLFADWRPKHAFAPIDTRYTAVAAEQRRFDTPDKPNGVLLARTNLSLKDTDADFPALVAANYILGGGTIKSRLGDRIRQQDGLSYGVGSDLDADSSRSGVDDAGNWSIEAIAAPQNLDKVERAMREELARLIKDGVGADELRDAVSGLLTQREQARASDPAIAAGLASNLFYGRTMQFSADLDAKFKALTVDAVNAAIRKHLKPEQLSVYTAGDFSAAKKAPAGK</sequence>
<comment type="similarity">
    <text evidence="2 3">Belongs to the peptidase M16 family.</text>
</comment>
<dbReference type="SUPFAM" id="SSF63411">
    <property type="entry name" value="LuxS/MPP-like metallohydrolase"/>
    <property type="match status" value="4"/>
</dbReference>
<dbReference type="RefSeq" id="WP_057919406.1">
    <property type="nucleotide sequence ID" value="NZ_CP011129.1"/>
</dbReference>
<accession>A0A0S2FGZ2</accession>
<keyword evidence="8" id="KW-1185">Reference proteome</keyword>
<dbReference type="Gene3D" id="3.30.830.10">
    <property type="entry name" value="Metalloenzyme, LuxS/M16 peptidase-like"/>
    <property type="match status" value="4"/>
</dbReference>
<feature type="domain" description="Peptidase M16 C-terminal" evidence="6">
    <location>
        <begin position="211"/>
        <end position="387"/>
    </location>
</feature>
<reference evidence="7 8" key="1">
    <citation type="journal article" date="2015" name="BMC Genomics">
        <title>Comparative genomics and metabolic profiling of the genus Lysobacter.</title>
        <authorList>
            <person name="de Bruijn I."/>
            <person name="Cheng X."/>
            <person name="de Jager V."/>
            <person name="Exposito R.G."/>
            <person name="Watrous J."/>
            <person name="Patel N."/>
            <person name="Postma J."/>
            <person name="Dorrestein P.C."/>
            <person name="Kobayashi D."/>
            <person name="Raaijmakers J.M."/>
        </authorList>
    </citation>
    <scope>NUCLEOTIDE SEQUENCE [LARGE SCALE GENOMIC DNA]</scope>
    <source>
        <strain evidence="7 8">76</strain>
    </source>
</reference>
<dbReference type="PROSITE" id="PS00143">
    <property type="entry name" value="INSULINASE"/>
    <property type="match status" value="1"/>
</dbReference>
<dbReference type="EMBL" id="CP011129">
    <property type="protein sequence ID" value="ALN82780.1"/>
    <property type="molecule type" value="Genomic_DNA"/>
</dbReference>
<evidence type="ECO:0000256" key="2">
    <source>
        <dbReference type="ARBA" id="ARBA00007261"/>
    </source>
</evidence>
<dbReference type="PANTHER" id="PTHR11851">
    <property type="entry name" value="METALLOPROTEASE"/>
    <property type="match status" value="1"/>
</dbReference>
<dbReference type="GO" id="GO:0006508">
    <property type="term" value="P:proteolysis"/>
    <property type="evidence" value="ECO:0007669"/>
    <property type="project" value="UniProtKB-KW"/>
</dbReference>
<dbReference type="Pfam" id="PF05193">
    <property type="entry name" value="Peptidase_M16_C"/>
    <property type="match status" value="2"/>
</dbReference>
<keyword evidence="7" id="KW-0645">Protease</keyword>
<evidence type="ECO:0000259" key="5">
    <source>
        <dbReference type="Pfam" id="PF00675"/>
    </source>
</evidence>
<gene>
    <name evidence="7" type="ORF">LA76x_4677</name>
</gene>
<dbReference type="InterPro" id="IPR001431">
    <property type="entry name" value="Pept_M16_Zn_BS"/>
</dbReference>
<dbReference type="Pfam" id="PF00675">
    <property type="entry name" value="Peptidase_M16"/>
    <property type="match status" value="1"/>
</dbReference>
<evidence type="ECO:0000256" key="3">
    <source>
        <dbReference type="RuleBase" id="RU004447"/>
    </source>
</evidence>
<evidence type="ECO:0000313" key="8">
    <source>
        <dbReference type="Proteomes" id="UP000060787"/>
    </source>
</evidence>
<dbReference type="InterPro" id="IPR050361">
    <property type="entry name" value="MPP/UQCRC_Complex"/>
</dbReference>
<feature type="signal peptide" evidence="4">
    <location>
        <begin position="1"/>
        <end position="28"/>
    </location>
</feature>
<dbReference type="Proteomes" id="UP000060787">
    <property type="component" value="Chromosome"/>
</dbReference>
<dbReference type="GO" id="GO:0046872">
    <property type="term" value="F:metal ion binding"/>
    <property type="evidence" value="ECO:0007669"/>
    <property type="project" value="InterPro"/>
</dbReference>
<evidence type="ECO:0000256" key="1">
    <source>
        <dbReference type="ARBA" id="ARBA00001947"/>
    </source>
</evidence>
<comment type="cofactor">
    <cofactor evidence="1">
        <name>Zn(2+)</name>
        <dbReference type="ChEBI" id="CHEBI:29105"/>
    </cofactor>
</comment>
<dbReference type="eggNOG" id="COG0612">
    <property type="taxonomic scope" value="Bacteria"/>
</dbReference>
<name>A0A0S2FGZ2_LYSAN</name>
<feature type="domain" description="Peptidase M16 N-terminal" evidence="5">
    <location>
        <begin position="57"/>
        <end position="203"/>
    </location>
</feature>
<dbReference type="InterPro" id="IPR011765">
    <property type="entry name" value="Pept_M16_N"/>
</dbReference>